<sequence>MTTKTLEANEYPLKEIFCDSYSFEIPRYQRPYSWEVEQAVTLVDDLLQFLEEQPQEIQHANPYFLGSIVLIKPNGVLSQIVDGQQRITTLTIVFSVLRSLVSPELKSALENAIFQKGDPILMTEDKPRLKTRSRDQAFFNQYIQQADQLNDLQAYQEILNDSQKNMRRNALAIKQRLENESPETLKRLCQLLLVKCFLVVVKTLDVDSAYRIFSVMNDRGLDLSATDILKSLITSEITPTNDKQEIYTKKWEDIEEDLGRNAFNALFAHIRMIEMRTKSRSNLVADFKTHIKPNEKPEQFIDEKLTPYSDAFSDILSRSFSHPEYSQQINHSLKWLSSIDNNDWMPVAIYYIAKYRQDGKRLAEFLKQLECVASVQMINRIAVNHRLIRYKAILDAIDLGSEFEQSALQLTDKDKSDARKQLDGDLYLSSRIRSMVLLRLDAELSDGTASYDLPKISVEHVMPQKIADQSEWRSWCPMNETHQQWVHRLGNLVLLSRNKNSAASNYDFEKKKNAYFLQHGSSTPFVLTNQVLSYETWTPDIIETRQQILLEKLCQVWKLND</sequence>
<evidence type="ECO:0000259" key="2">
    <source>
        <dbReference type="Pfam" id="PF07510"/>
    </source>
</evidence>
<accession>A0ABX5GF03</accession>
<dbReference type="EMBL" id="PYOI01000016">
    <property type="protein sequence ID" value="PSV81428.1"/>
    <property type="molecule type" value="Genomic_DNA"/>
</dbReference>
<dbReference type="PANTHER" id="PTHR35149:SF2">
    <property type="entry name" value="DUF262 DOMAIN-CONTAINING PROTEIN"/>
    <property type="match status" value="1"/>
</dbReference>
<dbReference type="InterPro" id="IPR011089">
    <property type="entry name" value="GmrSD_C"/>
</dbReference>
<name>A0ABX5GF03_PHOLE</name>
<feature type="domain" description="GmrSD restriction endonucleases C-terminal" evidence="2">
    <location>
        <begin position="427"/>
        <end position="551"/>
    </location>
</feature>
<evidence type="ECO:0000259" key="1">
    <source>
        <dbReference type="Pfam" id="PF03235"/>
    </source>
</evidence>
<evidence type="ECO:0000313" key="4">
    <source>
        <dbReference type="Proteomes" id="UP000241566"/>
    </source>
</evidence>
<feature type="domain" description="GmrSD restriction endonucleases N-terminal" evidence="1">
    <location>
        <begin position="13"/>
        <end position="233"/>
    </location>
</feature>
<keyword evidence="4" id="KW-1185">Reference proteome</keyword>
<reference evidence="3 4" key="1">
    <citation type="submission" date="2018-01" db="EMBL/GenBank/DDBJ databases">
        <title>Whole genome sequencing of Histamine producing bacteria.</title>
        <authorList>
            <person name="Butler K."/>
        </authorList>
    </citation>
    <scope>NUCLEOTIDE SEQUENCE [LARGE SCALE GENOMIC DNA]</scope>
    <source>
        <strain evidence="3 4">ATCC 25521</strain>
    </source>
</reference>
<dbReference type="InterPro" id="IPR004919">
    <property type="entry name" value="GmrSD_N"/>
</dbReference>
<proteinExistence type="predicted"/>
<gene>
    <name evidence="3" type="ORF">CTM94_11770</name>
</gene>
<dbReference type="Proteomes" id="UP000241566">
    <property type="component" value="Unassembled WGS sequence"/>
</dbReference>
<comment type="caution">
    <text evidence="3">The sequence shown here is derived from an EMBL/GenBank/DDBJ whole genome shotgun (WGS) entry which is preliminary data.</text>
</comment>
<evidence type="ECO:0000313" key="3">
    <source>
        <dbReference type="EMBL" id="PSV81428.1"/>
    </source>
</evidence>
<dbReference type="RefSeq" id="WP_045063901.1">
    <property type="nucleotide sequence ID" value="NZ_CP131601.1"/>
</dbReference>
<dbReference type="PANTHER" id="PTHR35149">
    <property type="entry name" value="SLL5132 PROTEIN"/>
    <property type="match status" value="1"/>
</dbReference>
<dbReference type="Pfam" id="PF03235">
    <property type="entry name" value="GmrSD_N"/>
    <property type="match status" value="1"/>
</dbReference>
<dbReference type="Pfam" id="PF07510">
    <property type="entry name" value="GmrSD_C"/>
    <property type="match status" value="1"/>
</dbReference>
<organism evidence="3 4">
    <name type="scientific">Photobacterium leiognathi</name>
    <dbReference type="NCBI Taxonomy" id="553611"/>
    <lineage>
        <taxon>Bacteria</taxon>
        <taxon>Pseudomonadati</taxon>
        <taxon>Pseudomonadota</taxon>
        <taxon>Gammaproteobacteria</taxon>
        <taxon>Vibrionales</taxon>
        <taxon>Vibrionaceae</taxon>
        <taxon>Photobacterium</taxon>
    </lineage>
</organism>
<protein>
    <submittedName>
        <fullName evidence="3">DUF262 domain-containing protein</fullName>
    </submittedName>
</protein>